<gene>
    <name evidence="1" type="ORF">FXN63_12345</name>
</gene>
<protein>
    <submittedName>
        <fullName evidence="1">Uncharacterized protein</fullName>
    </submittedName>
</protein>
<dbReference type="KEGG" id="pacr:FXN63_12345"/>
<proteinExistence type="predicted"/>
<dbReference type="EMBL" id="CP043046">
    <property type="protein sequence ID" value="QEI06533.1"/>
    <property type="molecule type" value="Genomic_DNA"/>
</dbReference>
<evidence type="ECO:0000313" key="1">
    <source>
        <dbReference type="EMBL" id="QEI06533.1"/>
    </source>
</evidence>
<evidence type="ECO:0000313" key="2">
    <source>
        <dbReference type="Proteomes" id="UP000325161"/>
    </source>
</evidence>
<sequence>MDTLTLDNIPEAQWGAFMHALAGAGWTLTKGGGLDHSWATLTNAAGSQIDMVYDIWMQGEITITSADLDEVSAALPVDLRKLLGGDVAGADPIDVR</sequence>
<accession>A0A5C0AYQ1</accession>
<dbReference type="OrthoDB" id="6969477at2"/>
<dbReference type="RefSeq" id="WP_148815225.1">
    <property type="nucleotide sequence ID" value="NZ_CP043046.1"/>
</dbReference>
<dbReference type="AlphaFoldDB" id="A0A5C0AYQ1"/>
<dbReference type="Proteomes" id="UP000325161">
    <property type="component" value="Chromosome"/>
</dbReference>
<reference evidence="1 2" key="1">
    <citation type="submission" date="2019-08" db="EMBL/GenBank/DDBJ databases">
        <title>Amphibian skin-associated Pigmentiphaga: genome sequence and occurrence across geography and hosts.</title>
        <authorList>
            <person name="Bletz M.C."/>
            <person name="Bunk B."/>
            <person name="Sproeer C."/>
            <person name="Biwer P."/>
            <person name="Reiter S."/>
            <person name="Rabemananjara F.C.E."/>
            <person name="Schulz S."/>
            <person name="Overmann J."/>
            <person name="Vences M."/>
        </authorList>
    </citation>
    <scope>NUCLEOTIDE SEQUENCE [LARGE SCALE GENOMIC DNA]</scope>
    <source>
        <strain evidence="1 2">Mada1488</strain>
    </source>
</reference>
<name>A0A5C0AYQ1_9BURK</name>
<organism evidence="1 2">
    <name type="scientific">Pigmentiphaga aceris</name>
    <dbReference type="NCBI Taxonomy" id="1940612"/>
    <lineage>
        <taxon>Bacteria</taxon>
        <taxon>Pseudomonadati</taxon>
        <taxon>Pseudomonadota</taxon>
        <taxon>Betaproteobacteria</taxon>
        <taxon>Burkholderiales</taxon>
        <taxon>Alcaligenaceae</taxon>
        <taxon>Pigmentiphaga</taxon>
    </lineage>
</organism>
<keyword evidence="2" id="KW-1185">Reference proteome</keyword>